<evidence type="ECO:0000259" key="1">
    <source>
        <dbReference type="Pfam" id="PF05685"/>
    </source>
</evidence>
<dbReference type="Proteomes" id="UP000238634">
    <property type="component" value="Unassembled WGS sequence"/>
</dbReference>
<dbReference type="Pfam" id="PF05685">
    <property type="entry name" value="Uma2"/>
    <property type="match status" value="1"/>
</dbReference>
<dbReference type="PANTHER" id="PTHR47152:SF1">
    <property type="entry name" value="SLL1186 PROTEIN"/>
    <property type="match status" value="1"/>
</dbReference>
<dbReference type="InterPro" id="IPR008538">
    <property type="entry name" value="Uma2"/>
</dbReference>
<dbReference type="GO" id="GO:0004519">
    <property type="term" value="F:endonuclease activity"/>
    <property type="evidence" value="ECO:0007669"/>
    <property type="project" value="UniProtKB-KW"/>
</dbReference>
<keyword evidence="3" id="KW-1185">Reference proteome</keyword>
<comment type="caution">
    <text evidence="2">The sequence shown here is derived from an EMBL/GenBank/DDBJ whole genome shotgun (WGS) entry which is preliminary data.</text>
</comment>
<reference evidence="2 3" key="2">
    <citation type="submission" date="2018-03" db="EMBL/GenBank/DDBJ databases">
        <title>The ancient ancestry and fast evolution of plastids.</title>
        <authorList>
            <person name="Moore K.R."/>
            <person name="Magnabosco C."/>
            <person name="Momper L."/>
            <person name="Gold D.A."/>
            <person name="Bosak T."/>
            <person name="Fournier G.P."/>
        </authorList>
    </citation>
    <scope>NUCLEOTIDE SEQUENCE [LARGE SCALE GENOMIC DNA]</scope>
    <source>
        <strain evidence="2 3">ULC007</strain>
    </source>
</reference>
<dbReference type="EMBL" id="PVWG01000003">
    <property type="protein sequence ID" value="PSB21174.1"/>
    <property type="molecule type" value="Genomic_DNA"/>
</dbReference>
<gene>
    <name evidence="2" type="ORF">C7B65_04350</name>
</gene>
<dbReference type="AlphaFoldDB" id="A0A2T1DL80"/>
<evidence type="ECO:0000313" key="3">
    <source>
        <dbReference type="Proteomes" id="UP000238634"/>
    </source>
</evidence>
<keyword evidence="2" id="KW-0378">Hydrolase</keyword>
<feature type="domain" description="Putative restriction endonuclease" evidence="1">
    <location>
        <begin position="23"/>
        <end position="186"/>
    </location>
</feature>
<organism evidence="2 3">
    <name type="scientific">Phormidesmis priestleyi ULC007</name>
    <dbReference type="NCBI Taxonomy" id="1920490"/>
    <lineage>
        <taxon>Bacteria</taxon>
        <taxon>Bacillati</taxon>
        <taxon>Cyanobacteriota</taxon>
        <taxon>Cyanophyceae</taxon>
        <taxon>Leptolyngbyales</taxon>
        <taxon>Leptolyngbyaceae</taxon>
        <taxon>Phormidesmis</taxon>
    </lineage>
</organism>
<dbReference type="Gene3D" id="3.90.1570.10">
    <property type="entry name" value="tt1808, chain A"/>
    <property type="match status" value="1"/>
</dbReference>
<proteinExistence type="predicted"/>
<dbReference type="RefSeq" id="WP_073069829.1">
    <property type="nucleotide sequence ID" value="NZ_MPPI01000004.1"/>
</dbReference>
<protein>
    <submittedName>
        <fullName evidence="2">Uma2 family endonuclease</fullName>
    </submittedName>
</protein>
<keyword evidence="2" id="KW-0255">Endonuclease</keyword>
<keyword evidence="2" id="KW-0540">Nuclease</keyword>
<accession>A0A2T1DL80</accession>
<reference evidence="2 3" key="1">
    <citation type="submission" date="2018-02" db="EMBL/GenBank/DDBJ databases">
        <authorList>
            <person name="Cohen D.B."/>
            <person name="Kent A.D."/>
        </authorList>
    </citation>
    <scope>NUCLEOTIDE SEQUENCE [LARGE SCALE GENOMIC DNA]</scope>
    <source>
        <strain evidence="2 3">ULC007</strain>
    </source>
</reference>
<dbReference type="CDD" id="cd06260">
    <property type="entry name" value="DUF820-like"/>
    <property type="match status" value="1"/>
</dbReference>
<dbReference type="STRING" id="1920490.GCA_001895925_02168"/>
<dbReference type="InterPro" id="IPR012296">
    <property type="entry name" value="Nuclease_put_TT1808"/>
</dbReference>
<dbReference type="PANTHER" id="PTHR47152">
    <property type="entry name" value="SLR2084 PROTEIN-RELATED"/>
    <property type="match status" value="1"/>
</dbReference>
<dbReference type="OrthoDB" id="5768410at2"/>
<name>A0A2T1DL80_9CYAN</name>
<evidence type="ECO:0000313" key="2">
    <source>
        <dbReference type="EMBL" id="PSB21174.1"/>
    </source>
</evidence>
<sequence>MLLELSRIQIPPGQRVVLQDITWQEFERVLEELGEHRAARIAYENGLLEIMAPLPEHEDNKEIIGDLIKDLLEELDIEFRSLGSTTYKSEGMLKGIEPDQCFYIQNEPAIRGKKRLDLSIDPPPDLALEIDVTSRTHRSIYAALKVPELWRFENGNLQINILRQDRYEESPESSIFPNLPLSEAIPRYLRESKIVGRNKALKAFRQWVKEQIDLLRSVD</sequence>